<evidence type="ECO:0008006" key="4">
    <source>
        <dbReference type="Google" id="ProtNLM"/>
    </source>
</evidence>
<reference evidence="2 3" key="1">
    <citation type="submission" date="2024-02" db="EMBL/GenBank/DDBJ databases">
        <title>Haloferula sargassicola NBRC 104335.</title>
        <authorList>
            <person name="Ichikawa N."/>
            <person name="Katano-Makiyama Y."/>
            <person name="Hidaka K."/>
        </authorList>
    </citation>
    <scope>NUCLEOTIDE SEQUENCE [LARGE SCALE GENOMIC DNA]</scope>
    <source>
        <strain evidence="2 3">NBRC 104335</strain>
    </source>
</reference>
<dbReference type="InterPro" id="IPR036388">
    <property type="entry name" value="WH-like_DNA-bd_sf"/>
</dbReference>
<dbReference type="Gene3D" id="1.10.10.10">
    <property type="entry name" value="Winged helix-like DNA-binding domain superfamily/Winged helix DNA-binding domain"/>
    <property type="match status" value="1"/>
</dbReference>
<gene>
    <name evidence="2" type="ORF">Hsar01_04125</name>
</gene>
<evidence type="ECO:0000313" key="3">
    <source>
        <dbReference type="Proteomes" id="UP001476282"/>
    </source>
</evidence>
<dbReference type="EMBL" id="BAABRI010000057">
    <property type="protein sequence ID" value="GAA5484871.1"/>
    <property type="molecule type" value="Genomic_DNA"/>
</dbReference>
<protein>
    <recommendedName>
        <fullName evidence="4">Transposase</fullName>
    </recommendedName>
</protein>
<dbReference type="Pfam" id="PF01527">
    <property type="entry name" value="HTH_Tnp_1"/>
    <property type="match status" value="1"/>
</dbReference>
<feature type="region of interest" description="Disordered" evidence="1">
    <location>
        <begin position="1"/>
        <end position="26"/>
    </location>
</feature>
<dbReference type="InterPro" id="IPR002514">
    <property type="entry name" value="Transposase_8"/>
</dbReference>
<sequence>MIVERGLVPQTEPNTHKMKGKRRRHDPEFKARVALEALKGVKTIQEIAKEFDVHPVQVSEWKKTMAQNAASAFGAGAGKTDAEEFERERERLHAKIGQQAVELDWLTKKSKQLGL</sequence>
<dbReference type="SUPFAM" id="SSF48295">
    <property type="entry name" value="TrpR-like"/>
    <property type="match status" value="1"/>
</dbReference>
<comment type="caution">
    <text evidence="2">The sequence shown here is derived from an EMBL/GenBank/DDBJ whole genome shotgun (WGS) entry which is preliminary data.</text>
</comment>
<evidence type="ECO:0000256" key="1">
    <source>
        <dbReference type="SAM" id="MobiDB-lite"/>
    </source>
</evidence>
<name>A0ABP9UTM3_9BACT</name>
<accession>A0ABP9UTM3</accession>
<dbReference type="InterPro" id="IPR010921">
    <property type="entry name" value="Trp_repressor/repl_initiator"/>
</dbReference>
<dbReference type="Proteomes" id="UP001476282">
    <property type="component" value="Unassembled WGS sequence"/>
</dbReference>
<keyword evidence="3" id="KW-1185">Reference proteome</keyword>
<proteinExistence type="predicted"/>
<organism evidence="2 3">
    <name type="scientific">Haloferula sargassicola</name>
    <dbReference type="NCBI Taxonomy" id="490096"/>
    <lineage>
        <taxon>Bacteria</taxon>
        <taxon>Pseudomonadati</taxon>
        <taxon>Verrucomicrobiota</taxon>
        <taxon>Verrucomicrobiia</taxon>
        <taxon>Verrucomicrobiales</taxon>
        <taxon>Verrucomicrobiaceae</taxon>
        <taxon>Haloferula</taxon>
    </lineage>
</organism>
<evidence type="ECO:0000313" key="2">
    <source>
        <dbReference type="EMBL" id="GAA5484871.1"/>
    </source>
</evidence>